<accession>A0A2J6SKX8</accession>
<sequence>MQHLAQVIAIGGICTSTCLSLVTPFERAANVPPAEFTANPTPSRGAKYLDSPRFRIHNYTTTSVANTALTNLEFGYTCFVEDLGRRSAGLTVNGRELSDSPYCKMNVYNVGSLGANTAANTGTESTTGLTFLNVVTQYLTTPSHRSRIRSCVGIHGKVAGEPNSHRCLAGNNCAVRGEPHSVCAHARGKYNQSESDSLVDINKVISDSFQVIVDGTSGSGIITKHLRSPPI</sequence>
<gene>
    <name evidence="1" type="ORF">K444DRAFT_636707</name>
</gene>
<organism evidence="1 2">
    <name type="scientific">Hyaloscypha bicolor E</name>
    <dbReference type="NCBI Taxonomy" id="1095630"/>
    <lineage>
        <taxon>Eukaryota</taxon>
        <taxon>Fungi</taxon>
        <taxon>Dikarya</taxon>
        <taxon>Ascomycota</taxon>
        <taxon>Pezizomycotina</taxon>
        <taxon>Leotiomycetes</taxon>
        <taxon>Helotiales</taxon>
        <taxon>Hyaloscyphaceae</taxon>
        <taxon>Hyaloscypha</taxon>
        <taxon>Hyaloscypha bicolor</taxon>
    </lineage>
</organism>
<dbReference type="AlphaFoldDB" id="A0A2J6SKX8"/>
<evidence type="ECO:0000313" key="2">
    <source>
        <dbReference type="Proteomes" id="UP000235371"/>
    </source>
</evidence>
<dbReference type="RefSeq" id="XP_024728308.1">
    <property type="nucleotide sequence ID" value="XM_024884035.1"/>
</dbReference>
<name>A0A2J6SKX8_9HELO</name>
<keyword evidence="2" id="KW-1185">Reference proteome</keyword>
<evidence type="ECO:0000313" key="1">
    <source>
        <dbReference type="EMBL" id="PMD51404.1"/>
    </source>
</evidence>
<proteinExistence type="predicted"/>
<dbReference type="OrthoDB" id="5319191at2759"/>
<dbReference type="GeneID" id="36592112"/>
<protein>
    <submittedName>
        <fullName evidence="1">Uncharacterized protein</fullName>
    </submittedName>
</protein>
<dbReference type="Proteomes" id="UP000235371">
    <property type="component" value="Unassembled WGS sequence"/>
</dbReference>
<dbReference type="InParanoid" id="A0A2J6SKX8"/>
<reference evidence="1 2" key="1">
    <citation type="submission" date="2016-04" db="EMBL/GenBank/DDBJ databases">
        <title>A degradative enzymes factory behind the ericoid mycorrhizal symbiosis.</title>
        <authorList>
            <consortium name="DOE Joint Genome Institute"/>
            <person name="Martino E."/>
            <person name="Morin E."/>
            <person name="Grelet G."/>
            <person name="Kuo A."/>
            <person name="Kohler A."/>
            <person name="Daghino S."/>
            <person name="Barry K."/>
            <person name="Choi C."/>
            <person name="Cichocki N."/>
            <person name="Clum A."/>
            <person name="Copeland A."/>
            <person name="Hainaut M."/>
            <person name="Haridas S."/>
            <person name="Labutti K."/>
            <person name="Lindquist E."/>
            <person name="Lipzen A."/>
            <person name="Khouja H.-R."/>
            <person name="Murat C."/>
            <person name="Ohm R."/>
            <person name="Olson A."/>
            <person name="Spatafora J."/>
            <person name="Veneault-Fourrey C."/>
            <person name="Henrissat B."/>
            <person name="Grigoriev I."/>
            <person name="Martin F."/>
            <person name="Perotto S."/>
        </authorList>
    </citation>
    <scope>NUCLEOTIDE SEQUENCE [LARGE SCALE GENOMIC DNA]</scope>
    <source>
        <strain evidence="1 2">E</strain>
    </source>
</reference>
<dbReference type="EMBL" id="KZ613912">
    <property type="protein sequence ID" value="PMD51404.1"/>
    <property type="molecule type" value="Genomic_DNA"/>
</dbReference>